<name>A0A0G0JF76_9BACT</name>
<dbReference type="AlphaFoldDB" id="A0A0G0JF76"/>
<feature type="transmembrane region" description="Helical" evidence="5">
    <location>
        <begin position="224"/>
        <end position="245"/>
    </location>
</feature>
<reference evidence="6 7" key="1">
    <citation type="journal article" date="2015" name="Nature">
        <title>rRNA introns, odd ribosomes, and small enigmatic genomes across a large radiation of phyla.</title>
        <authorList>
            <person name="Brown C.T."/>
            <person name="Hug L.A."/>
            <person name="Thomas B.C."/>
            <person name="Sharon I."/>
            <person name="Castelle C.J."/>
            <person name="Singh A."/>
            <person name="Wilkins M.J."/>
            <person name="Williams K.H."/>
            <person name="Banfield J.F."/>
        </authorList>
    </citation>
    <scope>NUCLEOTIDE SEQUENCE [LARGE SCALE GENOMIC DNA]</scope>
</reference>
<feature type="transmembrane region" description="Helical" evidence="5">
    <location>
        <begin position="163"/>
        <end position="186"/>
    </location>
</feature>
<evidence type="ECO:0000256" key="2">
    <source>
        <dbReference type="ARBA" id="ARBA00022692"/>
    </source>
</evidence>
<dbReference type="InterPro" id="IPR039376">
    <property type="entry name" value="Ferritin_CCC1_N"/>
</dbReference>
<dbReference type="GO" id="GO:0012505">
    <property type="term" value="C:endomembrane system"/>
    <property type="evidence" value="ECO:0007669"/>
    <property type="project" value="UniProtKB-SubCell"/>
</dbReference>
<sequence>MANNNIHKYLSAQKKEITEYFVYLRLAERSKSIDAKKILNEIANQEKKHYDILKSITGREIKPSNLTIGLYILISRIFGLNFSLQLMERGERVSSSFYESISDSSDALKMMEEEREHEKKLISLIDDKRIEHMGSFVLGLNDALVELTGALAGLTLALNNTNLIAMVGLITGIAASLSMAVSSYLAAKEDDKKDALSAGSITGTAYIFTVLLLISPFFIFTKSIIALIFTLILAIAVIALFTFYAAVAKRINFAPKFVKMAVISLSVAIINFGIGFIIKKYLGVEV</sequence>
<comment type="subcellular location">
    <subcellularLocation>
        <location evidence="1">Endomembrane system</location>
        <topology evidence="1">Multi-pass membrane protein</topology>
    </subcellularLocation>
</comment>
<feature type="transmembrane region" description="Helical" evidence="5">
    <location>
        <begin position="198"/>
        <end position="218"/>
    </location>
</feature>
<keyword evidence="3 5" id="KW-1133">Transmembrane helix</keyword>
<dbReference type="InterPro" id="IPR009078">
    <property type="entry name" value="Ferritin-like_SF"/>
</dbReference>
<feature type="transmembrane region" description="Helical" evidence="5">
    <location>
        <begin position="136"/>
        <end position="157"/>
    </location>
</feature>
<feature type="transmembrane region" description="Helical" evidence="5">
    <location>
        <begin position="257"/>
        <end position="278"/>
    </location>
</feature>
<dbReference type="InterPro" id="IPR008217">
    <property type="entry name" value="Ccc1_fam"/>
</dbReference>
<comment type="caution">
    <text evidence="6">The sequence shown here is derived from an EMBL/GenBank/DDBJ whole genome shotgun (WGS) entry which is preliminary data.</text>
</comment>
<proteinExistence type="predicted"/>
<dbReference type="GO" id="GO:0030026">
    <property type="term" value="P:intracellular manganese ion homeostasis"/>
    <property type="evidence" value="ECO:0007669"/>
    <property type="project" value="InterPro"/>
</dbReference>
<dbReference type="Gene3D" id="1.20.1260.10">
    <property type="match status" value="1"/>
</dbReference>
<dbReference type="InterPro" id="IPR012347">
    <property type="entry name" value="Ferritin-like"/>
</dbReference>
<dbReference type="Pfam" id="PF01988">
    <property type="entry name" value="VIT1"/>
    <property type="match status" value="1"/>
</dbReference>
<evidence type="ECO:0000256" key="3">
    <source>
        <dbReference type="ARBA" id="ARBA00022989"/>
    </source>
</evidence>
<dbReference type="SUPFAM" id="SSF47240">
    <property type="entry name" value="Ferritin-like"/>
    <property type="match status" value="1"/>
</dbReference>
<evidence type="ECO:0000256" key="1">
    <source>
        <dbReference type="ARBA" id="ARBA00004127"/>
    </source>
</evidence>
<dbReference type="Proteomes" id="UP000033876">
    <property type="component" value="Unassembled WGS sequence"/>
</dbReference>
<gene>
    <name evidence="6" type="ORF">US50_C0015G0006</name>
</gene>
<protein>
    <recommendedName>
        <fullName evidence="8">Rubrerythrin diiron-binding domain-containing protein</fullName>
    </recommendedName>
</protein>
<dbReference type="EMBL" id="LBTF01000015">
    <property type="protein sequence ID" value="KKQ35414.1"/>
    <property type="molecule type" value="Genomic_DNA"/>
</dbReference>
<evidence type="ECO:0000313" key="6">
    <source>
        <dbReference type="EMBL" id="KKQ35414.1"/>
    </source>
</evidence>
<evidence type="ECO:0000313" key="7">
    <source>
        <dbReference type="Proteomes" id="UP000033876"/>
    </source>
</evidence>
<dbReference type="PATRIC" id="fig|1618742.3.peg.319"/>
<evidence type="ECO:0008006" key="8">
    <source>
        <dbReference type="Google" id="ProtNLM"/>
    </source>
</evidence>
<dbReference type="GO" id="GO:0005384">
    <property type="term" value="F:manganese ion transmembrane transporter activity"/>
    <property type="evidence" value="ECO:0007669"/>
    <property type="project" value="InterPro"/>
</dbReference>
<evidence type="ECO:0000256" key="4">
    <source>
        <dbReference type="ARBA" id="ARBA00023136"/>
    </source>
</evidence>
<accession>A0A0G0JF76</accession>
<keyword evidence="4 5" id="KW-0472">Membrane</keyword>
<dbReference type="CDD" id="cd01044">
    <property type="entry name" value="Ferritin_CCC1_N"/>
    <property type="match status" value="1"/>
</dbReference>
<evidence type="ECO:0000256" key="5">
    <source>
        <dbReference type="SAM" id="Phobius"/>
    </source>
</evidence>
<keyword evidence="2 5" id="KW-0812">Transmembrane</keyword>
<organism evidence="6 7">
    <name type="scientific">Candidatus Nomurabacteria bacterium GW2011_GWB1_37_5</name>
    <dbReference type="NCBI Taxonomy" id="1618742"/>
    <lineage>
        <taxon>Bacteria</taxon>
        <taxon>Candidatus Nomuraibacteriota</taxon>
    </lineage>
</organism>